<evidence type="ECO:0000256" key="1">
    <source>
        <dbReference type="SAM" id="MobiDB-lite"/>
    </source>
</evidence>
<organism evidence="2 3">
    <name type="scientific">Rhodococcus rhodnii LMG 5362</name>
    <dbReference type="NCBI Taxonomy" id="1273125"/>
    <lineage>
        <taxon>Bacteria</taxon>
        <taxon>Bacillati</taxon>
        <taxon>Actinomycetota</taxon>
        <taxon>Actinomycetes</taxon>
        <taxon>Mycobacteriales</taxon>
        <taxon>Nocardiaceae</taxon>
        <taxon>Rhodococcus</taxon>
    </lineage>
</organism>
<keyword evidence="3" id="KW-1185">Reference proteome</keyword>
<dbReference type="InterPro" id="IPR036188">
    <property type="entry name" value="FAD/NAD-bd_sf"/>
</dbReference>
<name>R7WJQ2_9NOCA</name>
<dbReference type="EMBL" id="APMY01000095">
    <property type="protein sequence ID" value="EOM75510.1"/>
    <property type="molecule type" value="Genomic_DNA"/>
</dbReference>
<evidence type="ECO:0000313" key="3">
    <source>
        <dbReference type="Proteomes" id="UP000013525"/>
    </source>
</evidence>
<feature type="compositionally biased region" description="Low complexity" evidence="1">
    <location>
        <begin position="334"/>
        <end position="345"/>
    </location>
</feature>
<dbReference type="SUPFAM" id="SSF51905">
    <property type="entry name" value="FAD/NAD(P)-binding domain"/>
    <property type="match status" value="1"/>
</dbReference>
<sequence length="351" mass="36825">MDVDVAVVGSGINGLVAAAELARAGLAVAVIERGSELGGFIASGESTVPGFVHDTFSSWHPMFVSGPAYASLGDALHDAGLDYANSPDLVCATVGDDDRTVLAYRDVERTVEGFAASRGRDAYRRMLDVAAARSGVVLGALGSELDGRSSALLAARAVRSLGMRGVRDLARDAVSSGHALLRRSFDGWEPDLLWSPWLLHAGLAPSVASGGVMLPVMAATMHEFGLPVVRGERGVSSPRSRPCSPITALSCCGDGPRSGSRWARGVCAASTSTTARWCRCDGPSWPGCPRGRCTTVFSRRALPIVSSRAMRCADIGRVARRCRSTSRSMRRSRGATSASATVRSSIFPTVQ</sequence>
<dbReference type="RefSeq" id="WP_010839341.1">
    <property type="nucleotide sequence ID" value="NZ_APMY01000095.1"/>
</dbReference>
<dbReference type="AlphaFoldDB" id="R7WJQ2"/>
<dbReference type="eggNOG" id="COG1233">
    <property type="taxonomic scope" value="Bacteria"/>
</dbReference>
<dbReference type="PRINTS" id="PR00419">
    <property type="entry name" value="ADXRDTASE"/>
</dbReference>
<dbReference type="PANTHER" id="PTHR10668">
    <property type="entry name" value="PHYTOENE DEHYDROGENASE"/>
    <property type="match status" value="1"/>
</dbReference>
<accession>R7WJQ2</accession>
<comment type="caution">
    <text evidence="2">The sequence shown here is derived from an EMBL/GenBank/DDBJ whole genome shotgun (WGS) entry which is preliminary data.</text>
</comment>
<dbReference type="Pfam" id="PF13450">
    <property type="entry name" value="NAD_binding_8"/>
    <property type="match status" value="1"/>
</dbReference>
<gene>
    <name evidence="2" type="ORF">Rrhod_3308</name>
</gene>
<protein>
    <recommendedName>
        <fullName evidence="4">Dehydrogenase</fullName>
    </recommendedName>
</protein>
<reference evidence="2 3" key="1">
    <citation type="journal article" date="2013" name="Genome Announc.">
        <title>Draft Genome Sequence of Rhodococcus rhodnii Strain LMG5362, a Symbiont of Rhodnius prolixus (Hemiptera, Reduviidae, Triatominae), the Principle Vector of Trypanosoma cruzi.</title>
        <authorList>
            <person name="Pachebat J.A."/>
            <person name="van Keulen G."/>
            <person name="Whitten M.M."/>
            <person name="Girdwood S."/>
            <person name="Del Sol R."/>
            <person name="Dyson P.J."/>
            <person name="Facey P.D."/>
        </authorList>
    </citation>
    <scope>NUCLEOTIDE SEQUENCE [LARGE SCALE GENOMIC DNA]</scope>
    <source>
        <strain evidence="2 3">LMG 5362</strain>
    </source>
</reference>
<evidence type="ECO:0008006" key="4">
    <source>
        <dbReference type="Google" id="ProtNLM"/>
    </source>
</evidence>
<proteinExistence type="predicted"/>
<dbReference type="Gene3D" id="3.50.50.60">
    <property type="entry name" value="FAD/NAD(P)-binding domain"/>
    <property type="match status" value="1"/>
</dbReference>
<dbReference type="PATRIC" id="fig|1273125.3.peg.3146"/>
<dbReference type="Proteomes" id="UP000013525">
    <property type="component" value="Unassembled WGS sequence"/>
</dbReference>
<feature type="region of interest" description="Disordered" evidence="1">
    <location>
        <begin position="323"/>
        <end position="351"/>
    </location>
</feature>
<feature type="compositionally biased region" description="Basic residues" evidence="1">
    <location>
        <begin position="323"/>
        <end position="333"/>
    </location>
</feature>
<dbReference type="PANTHER" id="PTHR10668:SF105">
    <property type="entry name" value="DEHYDROGENASE-RELATED"/>
    <property type="match status" value="1"/>
</dbReference>
<evidence type="ECO:0000313" key="2">
    <source>
        <dbReference type="EMBL" id="EOM75510.1"/>
    </source>
</evidence>